<reference evidence="2" key="1">
    <citation type="submission" date="2020-07" db="EMBL/GenBank/DDBJ databases">
        <title>Intraspecific comparison of mitochondrial genomes reveal the intron evolution in the important medicinal fungus Ganoderma lingzhi.</title>
        <authorList>
            <person name="Meng G."/>
        </authorList>
    </citation>
    <scope>NUCLEOTIDE SEQUENCE</scope>
</reference>
<organism evidence="2">
    <name type="scientific">Ganoderma lingzhi</name>
    <dbReference type="NCBI Taxonomy" id="1233435"/>
    <lineage>
        <taxon>Eukaryota</taxon>
        <taxon>Fungi</taxon>
        <taxon>Dikarya</taxon>
        <taxon>Basidiomycota</taxon>
        <taxon>Agaricomycotina</taxon>
        <taxon>Agaricomycetes</taxon>
        <taxon>Polyporales</taxon>
        <taxon>Polyporaceae</taxon>
        <taxon>Ganoderma</taxon>
    </lineage>
</organism>
<dbReference type="GeneID" id="71885842"/>
<evidence type="ECO:0000313" key="2">
    <source>
        <dbReference type="EMBL" id="UDY67717.1"/>
    </source>
</evidence>
<dbReference type="InterPro" id="IPR043502">
    <property type="entry name" value="DNA/RNA_pol_sf"/>
</dbReference>
<dbReference type="RefSeq" id="YP_010352189.1">
    <property type="nucleotide sequence ID" value="NC_062658.1"/>
</dbReference>
<proteinExistence type="predicted"/>
<protein>
    <recommendedName>
        <fullName evidence="1">DNA-directed RNA polymerase C-terminal domain-containing protein</fullName>
    </recommendedName>
</protein>
<dbReference type="AlphaFoldDB" id="A0A8K1QQN3"/>
<dbReference type="InterPro" id="IPR046950">
    <property type="entry name" value="DNA-dir_Rpol_C_phage-type"/>
</dbReference>
<evidence type="ECO:0000259" key="1">
    <source>
        <dbReference type="Pfam" id="PF00940"/>
    </source>
</evidence>
<geneLocation type="mitochondrion" evidence="2"/>
<dbReference type="EMBL" id="MT765267">
    <property type="protein sequence ID" value="UDY67683.1"/>
    <property type="molecule type" value="Genomic_DNA"/>
</dbReference>
<feature type="domain" description="DNA-directed RNA polymerase C-terminal" evidence="1">
    <location>
        <begin position="8"/>
        <end position="121"/>
    </location>
</feature>
<accession>A0A8K1QQN3</accession>
<dbReference type="Pfam" id="PF00940">
    <property type="entry name" value="RNA_pol"/>
    <property type="match status" value="1"/>
</dbReference>
<dbReference type="SUPFAM" id="SSF56672">
    <property type="entry name" value="DNA/RNA polymerases"/>
    <property type="match status" value="1"/>
</dbReference>
<gene>
    <name evidence="2" type="primary">orf122</name>
</gene>
<name>A0A8K1QQN3_9APHY</name>
<sequence length="122" mass="13860">MCGLTERSFKKPIMTKPYNVTINGIKEQIAKYFSKVYNRNVNEKGMIINNVMYLNVPSVNSNSKVIITGVDLYKISDIIYNIILNEFPQVKLLFNYFIGITTTLSKAKLPITWFTPSGLGIT</sequence>
<keyword evidence="2" id="KW-0496">Mitochondrion</keyword>
<dbReference type="EMBL" id="MT765268">
    <property type="protein sequence ID" value="UDY67717.1"/>
    <property type="molecule type" value="Genomic_DNA"/>
</dbReference>
<dbReference type="Gene3D" id="1.10.150.20">
    <property type="entry name" value="5' to 3' exonuclease, C-terminal subdomain"/>
    <property type="match status" value="1"/>
</dbReference>